<dbReference type="InterPro" id="IPR000515">
    <property type="entry name" value="MetI-like"/>
</dbReference>
<proteinExistence type="inferred from homology"/>
<evidence type="ECO:0000256" key="7">
    <source>
        <dbReference type="RuleBase" id="RU363032"/>
    </source>
</evidence>
<evidence type="ECO:0000256" key="2">
    <source>
        <dbReference type="ARBA" id="ARBA00022448"/>
    </source>
</evidence>
<evidence type="ECO:0000256" key="3">
    <source>
        <dbReference type="ARBA" id="ARBA00022475"/>
    </source>
</evidence>
<dbReference type="SUPFAM" id="SSF161098">
    <property type="entry name" value="MetI-like"/>
    <property type="match status" value="1"/>
</dbReference>
<dbReference type="KEGG" id="ocy:OSSY52_08730"/>
<dbReference type="RefSeq" id="WP_190615802.1">
    <property type="nucleotide sequence ID" value="NZ_AP018712.1"/>
</dbReference>
<evidence type="ECO:0000313" key="9">
    <source>
        <dbReference type="EMBL" id="BBE30732.1"/>
    </source>
</evidence>
<comment type="subcellular location">
    <subcellularLocation>
        <location evidence="1 7">Cell membrane</location>
        <topology evidence="1 7">Multi-pass membrane protein</topology>
    </subcellularLocation>
</comment>
<evidence type="ECO:0000256" key="6">
    <source>
        <dbReference type="ARBA" id="ARBA00023136"/>
    </source>
</evidence>
<dbReference type="PANTHER" id="PTHR43005:SF2">
    <property type="entry name" value="INTEGRAL MEMBRANE SUGAR TRANSPORT PROTEIN"/>
    <property type="match status" value="1"/>
</dbReference>
<sequence>MHSYKKKDVKLAFWLILPALIAILITAFFPLIQTIIDSFFKFSLRPDSIKKFVGIENYIKLFQDKRFVASFWNTLYFTAIAVSFEFFLGLITALILNASFKLRGLVRAAILIPWAIPTAISSQMWKWMYEDQYGFISHLLYNLGIIPQGTPILGTPGLAMNAIIAVDIWKTTPFMALLLLAGLQIIPSELYESARIDGANKWKQFTSITFPLLRPTIAVALIFRTLDSLRVFDVVYIMTKGALGTETMSVYNRHVLMDKIFSPKGYYGYGSAIAVVIFIIIGIFSLVYMKTMKLKMD</sequence>
<dbReference type="Pfam" id="PF00528">
    <property type="entry name" value="BPD_transp_1"/>
    <property type="match status" value="1"/>
</dbReference>
<evidence type="ECO:0000256" key="5">
    <source>
        <dbReference type="ARBA" id="ARBA00022989"/>
    </source>
</evidence>
<feature type="transmembrane region" description="Helical" evidence="7">
    <location>
        <begin position="12"/>
        <end position="36"/>
    </location>
</feature>
<dbReference type="EMBL" id="AP018712">
    <property type="protein sequence ID" value="BBE30732.1"/>
    <property type="molecule type" value="Genomic_DNA"/>
</dbReference>
<dbReference type="GO" id="GO:0055085">
    <property type="term" value="P:transmembrane transport"/>
    <property type="evidence" value="ECO:0007669"/>
    <property type="project" value="InterPro"/>
</dbReference>
<dbReference type="PROSITE" id="PS50928">
    <property type="entry name" value="ABC_TM1"/>
    <property type="match status" value="1"/>
</dbReference>
<feature type="domain" description="ABC transmembrane type-1" evidence="8">
    <location>
        <begin position="71"/>
        <end position="288"/>
    </location>
</feature>
<name>A0A7G1G9J8_9BACT</name>
<evidence type="ECO:0000256" key="4">
    <source>
        <dbReference type="ARBA" id="ARBA00022692"/>
    </source>
</evidence>
<dbReference type="AlphaFoldDB" id="A0A7G1G9J8"/>
<feature type="transmembrane region" description="Helical" evidence="7">
    <location>
        <begin position="108"/>
        <end position="125"/>
    </location>
</feature>
<dbReference type="Gene3D" id="1.10.3720.10">
    <property type="entry name" value="MetI-like"/>
    <property type="match status" value="1"/>
</dbReference>
<keyword evidence="2 7" id="KW-0813">Transport</keyword>
<keyword evidence="4 7" id="KW-0812">Transmembrane</keyword>
<keyword evidence="5 7" id="KW-1133">Transmembrane helix</keyword>
<keyword evidence="6 7" id="KW-0472">Membrane</keyword>
<dbReference type="PANTHER" id="PTHR43005">
    <property type="entry name" value="BLR7065 PROTEIN"/>
    <property type="match status" value="1"/>
</dbReference>
<keyword evidence="10" id="KW-1185">Reference proteome</keyword>
<accession>A0A7G1G9J8</accession>
<dbReference type="InParanoid" id="A0A7G1G9J8"/>
<dbReference type="InterPro" id="IPR035906">
    <property type="entry name" value="MetI-like_sf"/>
</dbReference>
<dbReference type="CDD" id="cd06261">
    <property type="entry name" value="TM_PBP2"/>
    <property type="match status" value="1"/>
</dbReference>
<feature type="transmembrane region" description="Helical" evidence="7">
    <location>
        <begin position="207"/>
        <end position="226"/>
    </location>
</feature>
<feature type="transmembrane region" description="Helical" evidence="7">
    <location>
        <begin position="75"/>
        <end position="96"/>
    </location>
</feature>
<comment type="similarity">
    <text evidence="7">Belongs to the binding-protein-dependent transport system permease family.</text>
</comment>
<keyword evidence="3" id="KW-1003">Cell membrane</keyword>
<evidence type="ECO:0000256" key="1">
    <source>
        <dbReference type="ARBA" id="ARBA00004651"/>
    </source>
</evidence>
<dbReference type="Proteomes" id="UP000516361">
    <property type="component" value="Chromosome"/>
</dbReference>
<dbReference type="GO" id="GO:0005886">
    <property type="term" value="C:plasma membrane"/>
    <property type="evidence" value="ECO:0007669"/>
    <property type="project" value="UniProtKB-SubCell"/>
</dbReference>
<protein>
    <submittedName>
        <fullName evidence="9">ABC transporter permease</fullName>
    </submittedName>
</protein>
<organism evidence="9 10">
    <name type="scientific">Tepiditoga spiralis</name>
    <dbReference type="NCBI Taxonomy" id="2108365"/>
    <lineage>
        <taxon>Bacteria</taxon>
        <taxon>Thermotogati</taxon>
        <taxon>Thermotogota</taxon>
        <taxon>Thermotogae</taxon>
        <taxon>Petrotogales</taxon>
        <taxon>Petrotogaceae</taxon>
        <taxon>Tepiditoga</taxon>
    </lineage>
</organism>
<feature type="transmembrane region" description="Helical" evidence="7">
    <location>
        <begin position="266"/>
        <end position="289"/>
    </location>
</feature>
<gene>
    <name evidence="9" type="ORF">OSSY52_08730</name>
</gene>
<evidence type="ECO:0000259" key="8">
    <source>
        <dbReference type="PROSITE" id="PS50928"/>
    </source>
</evidence>
<reference evidence="9 10" key="1">
    <citation type="submission" date="2018-06" db="EMBL/GenBank/DDBJ databases">
        <title>Genome sequencing of Oceanotoga sp. sy52.</title>
        <authorList>
            <person name="Mori K."/>
        </authorList>
    </citation>
    <scope>NUCLEOTIDE SEQUENCE [LARGE SCALE GENOMIC DNA]</scope>
    <source>
        <strain evidence="10">sy52</strain>
    </source>
</reference>
<evidence type="ECO:0000313" key="10">
    <source>
        <dbReference type="Proteomes" id="UP000516361"/>
    </source>
</evidence>